<sequence length="14" mass="1608">MAVLWVAFLLNLAF</sequence>
<evidence type="ECO:0000313" key="1">
    <source>
        <dbReference type="EMBL" id="CAM36807.1"/>
    </source>
</evidence>
<name>A4H3P2_LEIBR</name>
<dbReference type="InParanoid" id="A4H3P2"/>
<dbReference type="Proteomes" id="UP000007258">
    <property type="component" value="Chromosome 3"/>
</dbReference>
<evidence type="ECO:0000313" key="2">
    <source>
        <dbReference type="Proteomes" id="UP000007258"/>
    </source>
</evidence>
<dbReference type="EMBL" id="FR798977">
    <property type="protein sequence ID" value="CAM36807.1"/>
    <property type="molecule type" value="Genomic_DNA"/>
</dbReference>
<protein>
    <submittedName>
        <fullName evidence="1">Uncharacterized protein</fullName>
    </submittedName>
</protein>
<keyword evidence="2" id="KW-1185">Reference proteome</keyword>
<dbReference type="GeneID" id="5412535"/>
<organism evidence="1 2">
    <name type="scientific">Leishmania braziliensis</name>
    <dbReference type="NCBI Taxonomy" id="5660"/>
    <lineage>
        <taxon>Eukaryota</taxon>
        <taxon>Discoba</taxon>
        <taxon>Euglenozoa</taxon>
        <taxon>Kinetoplastea</taxon>
        <taxon>Metakinetoplastina</taxon>
        <taxon>Trypanosomatida</taxon>
        <taxon>Trypanosomatidae</taxon>
        <taxon>Leishmaniinae</taxon>
        <taxon>Leishmania</taxon>
        <taxon>Leishmania braziliensis species complex</taxon>
    </lineage>
</organism>
<proteinExistence type="predicted"/>
<gene>
    <name evidence="1" type="ORF">LBRM_03_0710</name>
</gene>
<dbReference type="RefSeq" id="XP_001561661.1">
    <property type="nucleotide sequence ID" value="XM_001561611.1"/>
</dbReference>
<reference evidence="1 2" key="2">
    <citation type="journal article" date="2011" name="Genome Res.">
        <title>Chromosome and gene copy number variation allow major structural change between species and strains of Leishmania.</title>
        <authorList>
            <person name="Rogers M.B."/>
            <person name="Hilley J.D."/>
            <person name="Dickens N.J."/>
            <person name="Wilkes J."/>
            <person name="Bates P.A."/>
            <person name="Depledge D.P."/>
            <person name="Harris D."/>
            <person name="Her Y."/>
            <person name="Herzyk P."/>
            <person name="Imamura H."/>
            <person name="Otto T.D."/>
            <person name="Sanders M."/>
            <person name="Seeger K."/>
            <person name="Dujardin J.C."/>
            <person name="Berriman M."/>
            <person name="Smith D.F."/>
            <person name="Hertz-Fowler C."/>
            <person name="Mottram J.C."/>
        </authorList>
    </citation>
    <scope>NUCLEOTIDE SEQUENCE [LARGE SCALE GENOMIC DNA]</scope>
    <source>
        <strain evidence="1 2">MHOM/BR/75/M2904</strain>
    </source>
</reference>
<reference evidence="1 2" key="1">
    <citation type="journal article" date="2007" name="Nat. Genet.">
        <title>Comparative genomic analysis of three Leishmania species that cause diverse human disease.</title>
        <authorList>
            <person name="Peacock C.S."/>
            <person name="Seeger K."/>
            <person name="Harris D."/>
            <person name="Murphy L."/>
            <person name="Ruiz J.C."/>
            <person name="Quail M.A."/>
            <person name="Peters N."/>
            <person name="Adlem E."/>
            <person name="Tivey A."/>
            <person name="Aslett M."/>
            <person name="Kerhornou A."/>
            <person name="Ivens A."/>
            <person name="Fraser A."/>
            <person name="Rajandream M.A."/>
            <person name="Carver T."/>
            <person name="Norbertczak H."/>
            <person name="Chillingworth T."/>
            <person name="Hance Z."/>
            <person name="Jagels K."/>
            <person name="Moule S."/>
            <person name="Ormond D."/>
            <person name="Rutter S."/>
            <person name="Squares R."/>
            <person name="Whitehead S."/>
            <person name="Rabbinowitsch E."/>
            <person name="Arrowsmith C."/>
            <person name="White B."/>
            <person name="Thurston S."/>
            <person name="Bringaud F."/>
            <person name="Baldauf S.L."/>
            <person name="Faulconbridge A."/>
            <person name="Jeffares D."/>
            <person name="Depledge D.P."/>
            <person name="Oyola S.O."/>
            <person name="Hilley J.D."/>
            <person name="Brito L.O."/>
            <person name="Tosi L.R."/>
            <person name="Barrell B."/>
            <person name="Cruz A.K."/>
            <person name="Mottram J.C."/>
            <person name="Smith D.F."/>
            <person name="Berriman M."/>
        </authorList>
    </citation>
    <scope>NUCLEOTIDE SEQUENCE [LARGE SCALE GENOMIC DNA]</scope>
    <source>
        <strain evidence="1 2">MHOM/BR/75/M2904</strain>
    </source>
</reference>
<accession>A4H3P2</accession>
<dbReference type="KEGG" id="lbz:LBRM_03_0710"/>